<feature type="compositionally biased region" description="Basic and acidic residues" evidence="1">
    <location>
        <begin position="64"/>
        <end position="82"/>
    </location>
</feature>
<reference evidence="4 5" key="1">
    <citation type="journal article" date="2019" name="Genome Biol. Evol.">
        <title>Day and night: Metabolic profiles and evolutionary relationships of six axenic non-marine cyanobacteria.</title>
        <authorList>
            <person name="Will S.E."/>
            <person name="Henke P."/>
            <person name="Boedeker C."/>
            <person name="Huang S."/>
            <person name="Brinkmann H."/>
            <person name="Rohde M."/>
            <person name="Jarek M."/>
            <person name="Friedl T."/>
            <person name="Seufert S."/>
            <person name="Schumacher M."/>
            <person name="Overmann J."/>
            <person name="Neumann-Schaal M."/>
            <person name="Petersen J."/>
        </authorList>
    </citation>
    <scope>NUCLEOTIDE SEQUENCE [LARGE SCALE GENOMIC DNA]</scope>
    <source>
        <strain evidence="4 5">SAG 39.79</strain>
    </source>
</reference>
<feature type="region of interest" description="Disordered" evidence="1">
    <location>
        <begin position="50"/>
        <end position="93"/>
    </location>
</feature>
<dbReference type="Pfam" id="PF03050">
    <property type="entry name" value="DDE_Tnp_IS66"/>
    <property type="match status" value="1"/>
</dbReference>
<feature type="domain" description="DUF6444" evidence="3">
    <location>
        <begin position="32"/>
        <end position="96"/>
    </location>
</feature>
<organism evidence="4 5">
    <name type="scientific">Chroococcidiopsis cubana SAG 39.79</name>
    <dbReference type="NCBI Taxonomy" id="388085"/>
    <lineage>
        <taxon>Bacteria</taxon>
        <taxon>Bacillati</taxon>
        <taxon>Cyanobacteriota</taxon>
        <taxon>Cyanophyceae</taxon>
        <taxon>Chroococcidiopsidales</taxon>
        <taxon>Chroococcidiopsidaceae</taxon>
        <taxon>Chroococcidiopsis</taxon>
    </lineage>
</organism>
<dbReference type="EMBL" id="RSCK01000139">
    <property type="protein sequence ID" value="RUT00711.1"/>
    <property type="molecule type" value="Genomic_DNA"/>
</dbReference>
<sequence>MSEIVSTSIEPISDSDWAQTPDSVKRSLLGRIEQLERQYEALKAENAILREQLGRNSQNSPKPPSHDQRKGLKPKEKQEKGKPRGGQLGHGGHEQKFYPLEACETVEEHYPQHCINCGAVLQGKDPEPYRVQQVEIPPVLPVVREHRFHAVRCGCCGVSTRVWDEEVISGSRHGERVVATVGILSGQYRQSHRMVQGLLAQLFGVELSVGSINQLRQESSTSVAAAVAEAHRYVQQQGQVNVDETSFAQGTNDGNNDKGHKGWLWVMVTPLVSYFGVFLSRSSQVCQQLLGQTFSGIVGSDREECLQPFELSMGVT</sequence>
<evidence type="ECO:0008006" key="6">
    <source>
        <dbReference type="Google" id="ProtNLM"/>
    </source>
</evidence>
<evidence type="ECO:0000313" key="5">
    <source>
        <dbReference type="Proteomes" id="UP000282574"/>
    </source>
</evidence>
<protein>
    <recommendedName>
        <fullName evidence="6">Transposase IS66 zinc-finger binding domain-containing protein</fullName>
    </recommendedName>
</protein>
<feature type="region of interest" description="Disordered" evidence="1">
    <location>
        <begin position="1"/>
        <end position="23"/>
    </location>
</feature>
<gene>
    <name evidence="4" type="ORF">DSM107010_67070</name>
</gene>
<comment type="caution">
    <text evidence="4">The sequence shown here is derived from an EMBL/GenBank/DDBJ whole genome shotgun (WGS) entry which is preliminary data.</text>
</comment>
<feature type="domain" description="Transposase IS66 central" evidence="2">
    <location>
        <begin position="193"/>
        <end position="301"/>
    </location>
</feature>
<evidence type="ECO:0000259" key="2">
    <source>
        <dbReference type="Pfam" id="PF03050"/>
    </source>
</evidence>
<dbReference type="Pfam" id="PF20042">
    <property type="entry name" value="DUF6444"/>
    <property type="match status" value="1"/>
</dbReference>
<dbReference type="InterPro" id="IPR052344">
    <property type="entry name" value="Transposase-related"/>
</dbReference>
<dbReference type="InterPro" id="IPR045618">
    <property type="entry name" value="DUF6444"/>
</dbReference>
<accession>A0AB37U8V6</accession>
<dbReference type="PANTHER" id="PTHR33678">
    <property type="entry name" value="BLL1576 PROTEIN"/>
    <property type="match status" value="1"/>
</dbReference>
<name>A0AB37U8V6_9CYAN</name>
<feature type="compositionally biased region" description="Polar residues" evidence="1">
    <location>
        <begin position="1"/>
        <end position="22"/>
    </location>
</feature>
<dbReference type="Proteomes" id="UP000282574">
    <property type="component" value="Unassembled WGS sequence"/>
</dbReference>
<keyword evidence="5" id="KW-1185">Reference proteome</keyword>
<evidence type="ECO:0000256" key="1">
    <source>
        <dbReference type="SAM" id="MobiDB-lite"/>
    </source>
</evidence>
<dbReference type="InterPro" id="IPR004291">
    <property type="entry name" value="Transposase_IS66_central"/>
</dbReference>
<evidence type="ECO:0000313" key="4">
    <source>
        <dbReference type="EMBL" id="RUT00711.1"/>
    </source>
</evidence>
<proteinExistence type="predicted"/>
<evidence type="ECO:0000259" key="3">
    <source>
        <dbReference type="Pfam" id="PF20042"/>
    </source>
</evidence>
<dbReference type="AlphaFoldDB" id="A0AB37U8V6"/>